<dbReference type="Proteomes" id="UP000001072">
    <property type="component" value="Unassembled WGS sequence"/>
</dbReference>
<dbReference type="InParanoid" id="F4RPN5"/>
<protein>
    <submittedName>
        <fullName evidence="2">Uncharacterized protein</fullName>
    </submittedName>
</protein>
<keyword evidence="3" id="KW-1185">Reference proteome</keyword>
<sequence length="230" mass="26609">MAPDLTNDDDTERKDNNSERNLRVTNSIKESYSYQALNPHLWFRDPSNENDDLTQLQDQRIAQIHYTFALKDYENCFKICLQQLESEDKNNKKAYLFDTLLICCSYLTGIDDSKVLELIELSKEHWRNVPSVGLRAATLLLKFKDEEGALLATVPAILHCGDLRIRNIIFKALSQTSQVNQIIQSFIDKLIEERSTPRLIANRLRILDLNNFESEVTWDDILHALVSLSH</sequence>
<feature type="region of interest" description="Disordered" evidence="1">
    <location>
        <begin position="1"/>
        <end position="22"/>
    </location>
</feature>
<dbReference type="GeneID" id="18930179"/>
<dbReference type="OrthoDB" id="2505127at2759"/>
<dbReference type="HOGENOM" id="CLU_1205008_0_0_1"/>
<dbReference type="KEGG" id="mlr:MELLADRAFT_63965"/>
<dbReference type="AlphaFoldDB" id="F4RPN5"/>
<evidence type="ECO:0000313" key="2">
    <source>
        <dbReference type="EMBL" id="EGG05570.1"/>
    </source>
</evidence>
<evidence type="ECO:0000313" key="3">
    <source>
        <dbReference type="Proteomes" id="UP000001072"/>
    </source>
</evidence>
<organism evidence="3">
    <name type="scientific">Melampsora larici-populina (strain 98AG31 / pathotype 3-4-7)</name>
    <name type="common">Poplar leaf rust fungus</name>
    <dbReference type="NCBI Taxonomy" id="747676"/>
    <lineage>
        <taxon>Eukaryota</taxon>
        <taxon>Fungi</taxon>
        <taxon>Dikarya</taxon>
        <taxon>Basidiomycota</taxon>
        <taxon>Pucciniomycotina</taxon>
        <taxon>Pucciniomycetes</taxon>
        <taxon>Pucciniales</taxon>
        <taxon>Melampsoraceae</taxon>
        <taxon>Melampsora</taxon>
    </lineage>
</organism>
<reference evidence="3" key="1">
    <citation type="journal article" date="2011" name="Proc. Natl. Acad. Sci. U.S.A.">
        <title>Obligate biotrophy features unraveled by the genomic analysis of rust fungi.</title>
        <authorList>
            <person name="Duplessis S."/>
            <person name="Cuomo C.A."/>
            <person name="Lin Y.-C."/>
            <person name="Aerts A."/>
            <person name="Tisserant E."/>
            <person name="Veneault-Fourrey C."/>
            <person name="Joly D.L."/>
            <person name="Hacquard S."/>
            <person name="Amselem J."/>
            <person name="Cantarel B.L."/>
            <person name="Chiu R."/>
            <person name="Coutinho P.M."/>
            <person name="Feau N."/>
            <person name="Field M."/>
            <person name="Frey P."/>
            <person name="Gelhaye E."/>
            <person name="Goldberg J."/>
            <person name="Grabherr M.G."/>
            <person name="Kodira C.D."/>
            <person name="Kohler A."/>
            <person name="Kuees U."/>
            <person name="Lindquist E.A."/>
            <person name="Lucas S.M."/>
            <person name="Mago R."/>
            <person name="Mauceli E."/>
            <person name="Morin E."/>
            <person name="Murat C."/>
            <person name="Pangilinan J.L."/>
            <person name="Park R."/>
            <person name="Pearson M."/>
            <person name="Quesneville H."/>
            <person name="Rouhier N."/>
            <person name="Sakthikumar S."/>
            <person name="Salamov A.A."/>
            <person name="Schmutz J."/>
            <person name="Selles B."/>
            <person name="Shapiro H."/>
            <person name="Tanguay P."/>
            <person name="Tuskan G.A."/>
            <person name="Henrissat B."/>
            <person name="Van de Peer Y."/>
            <person name="Rouze P."/>
            <person name="Ellis J.G."/>
            <person name="Dodds P.N."/>
            <person name="Schein J.E."/>
            <person name="Zhong S."/>
            <person name="Hamelin R.C."/>
            <person name="Grigoriev I.V."/>
            <person name="Szabo L.J."/>
            <person name="Martin F."/>
        </authorList>
    </citation>
    <scope>NUCLEOTIDE SEQUENCE [LARGE SCALE GENOMIC DNA]</scope>
    <source>
        <strain evidence="3">98AG31 / pathotype 3-4-7</strain>
    </source>
</reference>
<dbReference type="EMBL" id="GL883112">
    <property type="protein sequence ID" value="EGG05570.1"/>
    <property type="molecule type" value="Genomic_DNA"/>
</dbReference>
<evidence type="ECO:0000256" key="1">
    <source>
        <dbReference type="SAM" id="MobiDB-lite"/>
    </source>
</evidence>
<dbReference type="VEuPathDB" id="FungiDB:MELLADRAFT_63965"/>
<proteinExistence type="predicted"/>
<gene>
    <name evidence="2" type="ORF">MELLADRAFT_63965</name>
</gene>
<accession>F4RPN5</accession>
<name>F4RPN5_MELLP</name>
<feature type="compositionally biased region" description="Basic and acidic residues" evidence="1">
    <location>
        <begin position="11"/>
        <end position="22"/>
    </location>
</feature>
<dbReference type="RefSeq" id="XP_007411059.1">
    <property type="nucleotide sequence ID" value="XM_007410997.1"/>
</dbReference>
<feature type="compositionally biased region" description="Acidic residues" evidence="1">
    <location>
        <begin position="1"/>
        <end position="10"/>
    </location>
</feature>